<dbReference type="RefSeq" id="WP_136011053.1">
    <property type="nucleotide sequence ID" value="NZ_SRYZ01000047.1"/>
</dbReference>
<gene>
    <name evidence="1" type="ORF">E5355_15485</name>
</gene>
<organism evidence="1 2">
    <name type="scientific">Bacteroides muris</name>
    <name type="common">ex Afrizal et al. 2022</name>
    <dbReference type="NCBI Taxonomy" id="2516960"/>
    <lineage>
        <taxon>Bacteria</taxon>
        <taxon>Pseudomonadati</taxon>
        <taxon>Bacteroidota</taxon>
        <taxon>Bacteroidia</taxon>
        <taxon>Bacteroidales</taxon>
        <taxon>Bacteroidaceae</taxon>
        <taxon>Bacteroides</taxon>
    </lineage>
</organism>
<protein>
    <submittedName>
        <fullName evidence="1">Uncharacterized protein</fullName>
    </submittedName>
</protein>
<accession>A0A4S2AKU9</accession>
<dbReference type="AlphaFoldDB" id="A0A4S2AKU9"/>
<sequence length="75" mass="8413">MSENPMLYAGVGEPITGNKKKLCPGNVKKSARFSGNPGKNGEKRGHSRTYLDMIELAVKNTMKLFENFFVSLYRD</sequence>
<keyword evidence="2" id="KW-1185">Reference proteome</keyword>
<comment type="caution">
    <text evidence="1">The sequence shown here is derived from an EMBL/GenBank/DDBJ whole genome shotgun (WGS) entry which is preliminary data.</text>
</comment>
<dbReference type="Proteomes" id="UP000310532">
    <property type="component" value="Unassembled WGS sequence"/>
</dbReference>
<dbReference type="EMBL" id="SRYZ01000047">
    <property type="protein sequence ID" value="TGY01302.1"/>
    <property type="molecule type" value="Genomic_DNA"/>
</dbReference>
<name>A0A4S2AKU9_9BACE</name>
<reference evidence="1 2" key="1">
    <citation type="submission" date="2019-04" db="EMBL/GenBank/DDBJ databases">
        <title>Microbes associate with the intestines of laboratory mice.</title>
        <authorList>
            <person name="Navarre W."/>
            <person name="Wong E."/>
            <person name="Huang K."/>
            <person name="Tropini C."/>
            <person name="Ng K."/>
            <person name="Yu B."/>
        </authorList>
    </citation>
    <scope>NUCLEOTIDE SEQUENCE [LARGE SCALE GENOMIC DNA]</scope>
    <source>
        <strain evidence="1 2">NM69_E16B</strain>
    </source>
</reference>
<proteinExistence type="predicted"/>
<evidence type="ECO:0000313" key="1">
    <source>
        <dbReference type="EMBL" id="TGY01302.1"/>
    </source>
</evidence>
<evidence type="ECO:0000313" key="2">
    <source>
        <dbReference type="Proteomes" id="UP000310532"/>
    </source>
</evidence>